<keyword evidence="2" id="KW-0813">Transport</keyword>
<keyword evidence="6" id="KW-0598">Phosphotransferase system</keyword>
<feature type="transmembrane region" description="Helical" evidence="12">
    <location>
        <begin position="386"/>
        <end position="411"/>
    </location>
</feature>
<dbReference type="GO" id="GO:0005886">
    <property type="term" value="C:plasma membrane"/>
    <property type="evidence" value="ECO:0007669"/>
    <property type="project" value="UniProtKB-SubCell"/>
</dbReference>
<protein>
    <submittedName>
        <fullName evidence="15">PTS beta-glucoside transporter subunit IIABC</fullName>
    </submittedName>
</protein>
<dbReference type="GO" id="GO:0008982">
    <property type="term" value="F:protein-N(PI)-phosphohistidine-sugar phosphotransferase activity"/>
    <property type="evidence" value="ECO:0007669"/>
    <property type="project" value="InterPro"/>
</dbReference>
<feature type="transmembrane region" description="Helical" evidence="12">
    <location>
        <begin position="148"/>
        <end position="171"/>
    </location>
</feature>
<keyword evidence="9 12" id="KW-1133">Transmembrane helix</keyword>
<feature type="transmembrane region" description="Helical" evidence="12">
    <location>
        <begin position="248"/>
        <end position="269"/>
    </location>
</feature>
<evidence type="ECO:0000259" key="14">
    <source>
        <dbReference type="PROSITE" id="PS51103"/>
    </source>
</evidence>
<evidence type="ECO:0000313" key="16">
    <source>
        <dbReference type="Proteomes" id="UP000284178"/>
    </source>
</evidence>
<reference evidence="15 16" key="1">
    <citation type="submission" date="2018-08" db="EMBL/GenBank/DDBJ databases">
        <title>A genome reference for cultivated species of the human gut microbiota.</title>
        <authorList>
            <person name="Zou Y."/>
            <person name="Xue W."/>
            <person name="Luo G."/>
        </authorList>
    </citation>
    <scope>NUCLEOTIDE SEQUENCE [LARGE SCALE GENOMIC DNA]</scope>
    <source>
        <strain evidence="15 16">AF24-29</strain>
    </source>
</reference>
<feature type="transmembrane region" description="Helical" evidence="12">
    <location>
        <begin position="218"/>
        <end position="236"/>
    </location>
</feature>
<keyword evidence="4" id="KW-0762">Sugar transport</keyword>
<feature type="transmembrane region" description="Helical" evidence="12">
    <location>
        <begin position="326"/>
        <end position="345"/>
    </location>
</feature>
<feature type="transmembrane region" description="Helical" evidence="12">
    <location>
        <begin position="178"/>
        <end position="198"/>
    </location>
</feature>
<dbReference type="InterPro" id="IPR018113">
    <property type="entry name" value="PTrfase_EIIB_Cys"/>
</dbReference>
<keyword evidence="10 12" id="KW-0472">Membrane</keyword>
<dbReference type="InterPro" id="IPR003352">
    <property type="entry name" value="PTS_EIIC"/>
</dbReference>
<dbReference type="PANTHER" id="PTHR30175">
    <property type="entry name" value="PHOSPHOTRANSFERASE SYSTEM TRANSPORT PROTEIN"/>
    <property type="match status" value="1"/>
</dbReference>
<evidence type="ECO:0000256" key="1">
    <source>
        <dbReference type="ARBA" id="ARBA00004651"/>
    </source>
</evidence>
<keyword evidence="5" id="KW-0808">Transferase</keyword>
<dbReference type="EMBL" id="QRUP01000017">
    <property type="protein sequence ID" value="RGR71870.1"/>
    <property type="molecule type" value="Genomic_DNA"/>
</dbReference>
<dbReference type="InterPro" id="IPR001996">
    <property type="entry name" value="PTS_IIB_1"/>
</dbReference>
<dbReference type="Pfam" id="PF02378">
    <property type="entry name" value="PTS_EIIC"/>
    <property type="match status" value="1"/>
</dbReference>
<dbReference type="InterPro" id="IPR050558">
    <property type="entry name" value="PTS_Sugar-Specific_Components"/>
</dbReference>
<dbReference type="CDD" id="cd00212">
    <property type="entry name" value="PTS_IIB_glc"/>
    <property type="match status" value="1"/>
</dbReference>
<dbReference type="InterPro" id="IPR013013">
    <property type="entry name" value="PTS_EIIC_1"/>
</dbReference>
<accession>A0A412FUT4</accession>
<dbReference type="InterPro" id="IPR036878">
    <property type="entry name" value="Glu_permease_IIB"/>
</dbReference>
<evidence type="ECO:0000259" key="13">
    <source>
        <dbReference type="PROSITE" id="PS51098"/>
    </source>
</evidence>
<evidence type="ECO:0000256" key="9">
    <source>
        <dbReference type="ARBA" id="ARBA00022989"/>
    </source>
</evidence>
<evidence type="ECO:0000256" key="8">
    <source>
        <dbReference type="ARBA" id="ARBA00022777"/>
    </source>
</evidence>
<dbReference type="GO" id="GO:0015771">
    <property type="term" value="P:trehalose transport"/>
    <property type="evidence" value="ECO:0007669"/>
    <property type="project" value="TreeGrafter"/>
</dbReference>
<feature type="active site" description="Phosphocysteine intermediate; for EIIB activity" evidence="11">
    <location>
        <position position="29"/>
    </location>
</feature>
<keyword evidence="3" id="KW-1003">Cell membrane</keyword>
<dbReference type="PROSITE" id="PS51103">
    <property type="entry name" value="PTS_EIIC_TYPE_1"/>
    <property type="match status" value="1"/>
</dbReference>
<dbReference type="Gene3D" id="3.30.1360.60">
    <property type="entry name" value="Glucose permease domain IIB"/>
    <property type="match status" value="1"/>
</dbReference>
<dbReference type="GO" id="GO:0090589">
    <property type="term" value="F:protein-phosphocysteine-trehalose phosphotransferase system transporter activity"/>
    <property type="evidence" value="ECO:0007669"/>
    <property type="project" value="TreeGrafter"/>
</dbReference>
<feature type="domain" description="PTS EIIB type-1" evidence="13">
    <location>
        <begin position="7"/>
        <end position="89"/>
    </location>
</feature>
<feature type="transmembrane region" description="Helical" evidence="12">
    <location>
        <begin position="431"/>
        <end position="452"/>
    </location>
</feature>
<evidence type="ECO:0000256" key="5">
    <source>
        <dbReference type="ARBA" id="ARBA00022679"/>
    </source>
</evidence>
<evidence type="ECO:0000256" key="4">
    <source>
        <dbReference type="ARBA" id="ARBA00022597"/>
    </source>
</evidence>
<evidence type="ECO:0000256" key="11">
    <source>
        <dbReference type="PROSITE-ProRule" id="PRU00421"/>
    </source>
</evidence>
<evidence type="ECO:0000256" key="10">
    <source>
        <dbReference type="ARBA" id="ARBA00023136"/>
    </source>
</evidence>
<keyword evidence="16" id="KW-1185">Reference proteome</keyword>
<feature type="transmembrane region" description="Helical" evidence="12">
    <location>
        <begin position="357"/>
        <end position="379"/>
    </location>
</feature>
<evidence type="ECO:0000256" key="12">
    <source>
        <dbReference type="SAM" id="Phobius"/>
    </source>
</evidence>
<dbReference type="Pfam" id="PF00367">
    <property type="entry name" value="PTS_EIIB"/>
    <property type="match status" value="1"/>
</dbReference>
<dbReference type="Proteomes" id="UP000284178">
    <property type="component" value="Unassembled WGS sequence"/>
</dbReference>
<name>A0A412FUT4_9FIRM</name>
<organism evidence="15 16">
    <name type="scientific">Holdemania filiformis</name>
    <dbReference type="NCBI Taxonomy" id="61171"/>
    <lineage>
        <taxon>Bacteria</taxon>
        <taxon>Bacillati</taxon>
        <taxon>Bacillota</taxon>
        <taxon>Erysipelotrichia</taxon>
        <taxon>Erysipelotrichales</taxon>
        <taxon>Erysipelotrichaceae</taxon>
        <taxon>Holdemania</taxon>
    </lineage>
</organism>
<dbReference type="GO" id="GO:0009401">
    <property type="term" value="P:phosphoenolpyruvate-dependent sugar phosphotransferase system"/>
    <property type="evidence" value="ECO:0007669"/>
    <property type="project" value="UniProtKB-KW"/>
</dbReference>
<comment type="caution">
    <text evidence="15">The sequence shown here is derived from an EMBL/GenBank/DDBJ whole genome shotgun (WGS) entry which is preliminary data.</text>
</comment>
<evidence type="ECO:0000256" key="3">
    <source>
        <dbReference type="ARBA" id="ARBA00022475"/>
    </source>
</evidence>
<keyword evidence="8" id="KW-0418">Kinase</keyword>
<dbReference type="GO" id="GO:0016301">
    <property type="term" value="F:kinase activity"/>
    <property type="evidence" value="ECO:0007669"/>
    <property type="project" value="UniProtKB-KW"/>
</dbReference>
<feature type="transmembrane region" description="Helical" evidence="12">
    <location>
        <begin position="104"/>
        <end position="128"/>
    </location>
</feature>
<dbReference type="PROSITE" id="PS01035">
    <property type="entry name" value="PTS_EIIB_TYPE_1_CYS"/>
    <property type="match status" value="1"/>
</dbReference>
<evidence type="ECO:0000313" key="15">
    <source>
        <dbReference type="EMBL" id="RGR71870.1"/>
    </source>
</evidence>
<feature type="transmembrane region" description="Helical" evidence="12">
    <location>
        <begin position="281"/>
        <end position="305"/>
    </location>
</feature>
<gene>
    <name evidence="15" type="ORF">DWY25_12725</name>
</gene>
<dbReference type="PROSITE" id="PS51098">
    <property type="entry name" value="PTS_EIIB_TYPE_1"/>
    <property type="match status" value="1"/>
</dbReference>
<proteinExistence type="predicted"/>
<keyword evidence="7 12" id="KW-0812">Transmembrane</keyword>
<evidence type="ECO:0000256" key="2">
    <source>
        <dbReference type="ARBA" id="ARBA00022448"/>
    </source>
</evidence>
<dbReference type="SUPFAM" id="SSF55604">
    <property type="entry name" value="Glucose permease domain IIB"/>
    <property type="match status" value="1"/>
</dbReference>
<dbReference type="AlphaFoldDB" id="A0A412FUT4"/>
<dbReference type="RefSeq" id="WP_117895542.1">
    <property type="nucleotide sequence ID" value="NZ_CABJCV010000017.1"/>
</dbReference>
<evidence type="ECO:0000256" key="6">
    <source>
        <dbReference type="ARBA" id="ARBA00022683"/>
    </source>
</evidence>
<sequence length="459" mass="48751">MSKKNYDELADKLLVLVGEKENINNLTHCVTRLRFNLKDRGVVELNDINKIEGVLGSQWSGDQLQVIIGQNVNDAYSVTCRKAGLEEEKPIDENLDANKCKFSIYSVITAIAECITPLVSAILAAGMLKVLVMLLTNLGILSVESSTYTILSLVADAIFYFLPIFVGATAAKKFGCSLGLGMAIGAILLSPTFISLVSSGNPITVFGLPVSAVNYSNTIFPTIICVFGMSYIEKFLSKHCPNSIRSVLVPVITLLLMIPLALCFLAPLGNIIGTLFSTAVMWINGVFGPIAVAIMGALMPLLILTGMHSCLTPYFITAMMTVGKDALCIANFISNFSQGGAALAISLKTKNTNMKSIAVSGAVSAIVGGVTEPVLYTIIVKYKTAMLASVVSGAAAGLFAGLTQVYCYAFPGSTGLFGMPIFIGPVGTNLIFAIISIIIGFIISFAMTYILYKDDSEVA</sequence>
<dbReference type="PANTHER" id="PTHR30175:SF1">
    <property type="entry name" value="PTS SYSTEM ARBUTIN-, CELLOBIOSE-, AND SALICIN-SPECIFIC EIIBC COMPONENT-RELATED"/>
    <property type="match status" value="1"/>
</dbReference>
<evidence type="ECO:0000256" key="7">
    <source>
        <dbReference type="ARBA" id="ARBA00022692"/>
    </source>
</evidence>
<dbReference type="GeneID" id="83016259"/>
<comment type="subcellular location">
    <subcellularLocation>
        <location evidence="1">Cell membrane</location>
        <topology evidence="1">Multi-pass membrane protein</topology>
    </subcellularLocation>
</comment>
<feature type="domain" description="PTS EIIC type-1" evidence="14">
    <location>
        <begin position="109"/>
        <end position="459"/>
    </location>
</feature>